<dbReference type="PIRSF" id="PIRSF019422">
    <property type="entry name" value="MltA"/>
    <property type="match status" value="1"/>
</dbReference>
<dbReference type="CDD" id="cd14485">
    <property type="entry name" value="mltA_like_LT_A"/>
    <property type="match status" value="1"/>
</dbReference>
<accession>A0ABN1HY28</accession>
<dbReference type="Proteomes" id="UP001500238">
    <property type="component" value="Unassembled WGS sequence"/>
</dbReference>
<dbReference type="InterPro" id="IPR036908">
    <property type="entry name" value="RlpA-like_sf"/>
</dbReference>
<dbReference type="InterPro" id="IPR010611">
    <property type="entry name" value="3D_dom"/>
</dbReference>
<dbReference type="SUPFAM" id="SSF50685">
    <property type="entry name" value="Barwin-like endoglucanases"/>
    <property type="match status" value="1"/>
</dbReference>
<evidence type="ECO:0000256" key="2">
    <source>
        <dbReference type="ARBA" id="ARBA00012587"/>
    </source>
</evidence>
<dbReference type="SMART" id="SM00925">
    <property type="entry name" value="MltA"/>
    <property type="match status" value="1"/>
</dbReference>
<dbReference type="Pfam" id="PF06725">
    <property type="entry name" value="3D"/>
    <property type="match status" value="1"/>
</dbReference>
<keyword evidence="4" id="KW-0961">Cell wall biogenesis/degradation</keyword>
<dbReference type="RefSeq" id="WP_163958373.1">
    <property type="nucleotide sequence ID" value="NZ_BAAAES010000009.1"/>
</dbReference>
<keyword evidence="9" id="KW-1185">Reference proteome</keyword>
<evidence type="ECO:0000256" key="3">
    <source>
        <dbReference type="ARBA" id="ARBA00023239"/>
    </source>
</evidence>
<protein>
    <recommendedName>
        <fullName evidence="2">peptidoglycan lytic exotransglycosylase</fullName>
        <ecNumber evidence="2">4.2.2.n1</ecNumber>
    </recommendedName>
    <alternativeName>
        <fullName evidence="5">Murein hydrolase A</fullName>
    </alternativeName>
</protein>
<reference evidence="8 9" key="1">
    <citation type="journal article" date="2019" name="Int. J. Syst. Evol. Microbiol.">
        <title>The Global Catalogue of Microorganisms (GCM) 10K type strain sequencing project: providing services to taxonomists for standard genome sequencing and annotation.</title>
        <authorList>
            <consortium name="The Broad Institute Genomics Platform"/>
            <consortium name="The Broad Institute Genome Sequencing Center for Infectious Disease"/>
            <person name="Wu L."/>
            <person name="Ma J."/>
        </authorList>
    </citation>
    <scope>NUCLEOTIDE SEQUENCE [LARGE SCALE GENOMIC DNA]</scope>
    <source>
        <strain evidence="8 9">JCM 14603</strain>
    </source>
</reference>
<feature type="domain" description="Lytic transglycosylase MltA" evidence="7">
    <location>
        <begin position="181"/>
        <end position="338"/>
    </location>
</feature>
<dbReference type="Pfam" id="PF03562">
    <property type="entry name" value="MltA"/>
    <property type="match status" value="1"/>
</dbReference>
<evidence type="ECO:0000313" key="8">
    <source>
        <dbReference type="EMBL" id="GAA0672813.1"/>
    </source>
</evidence>
<dbReference type="CDD" id="cd14668">
    <property type="entry name" value="mlta_B"/>
    <property type="match status" value="1"/>
</dbReference>
<feature type="chain" id="PRO_5045077084" description="peptidoglycan lytic exotransglycosylase" evidence="6">
    <location>
        <begin position="21"/>
        <end position="453"/>
    </location>
</feature>
<evidence type="ECO:0000256" key="5">
    <source>
        <dbReference type="ARBA" id="ARBA00030918"/>
    </source>
</evidence>
<sequence>MTGRRTIASIALAMALGACGGRVVPLSTQAPPPRQTAGQYVRPTARPAAPGQQAAGQQIASGRTFDGQIRGATPLLAVPVPANPGATTAATAGIVPGPSVATLPFTDEQAEAARRAFLSSCPGLMRRTDASGLTRGSDWQPACSAAANVARGGARAFFASYFEAVQVADGRAFATGYYEPEIAASRERRPGYTVPIYARPNDLIDVDLGQFSDALKGKKVRGRVSGSNLIPYYDRAAIDTGVLDGKAPVLAWGADEAAVFFLQIQGSGRLRLPDGGIMRVGYDTQNGRDYTGIGALMKARGLLQPGQTSMRGIVAWLHAHPDEGRAIMAENKSFVFFRELNTPPVGAMGYVVNGGVSAAADVKYVPLGAPVFLSMDRQDASGLWVAQDTGGAIKGSNRFDTFWGAGPVAEATAGGMAARGTAFLLLPIGTLARVQGNQPVPSFETGTGAPAQP</sequence>
<name>A0ABN1HY28_9SPHN</name>
<evidence type="ECO:0000256" key="4">
    <source>
        <dbReference type="ARBA" id="ARBA00023316"/>
    </source>
</evidence>
<dbReference type="Gene3D" id="2.40.40.10">
    <property type="entry name" value="RlpA-like domain"/>
    <property type="match status" value="1"/>
</dbReference>
<evidence type="ECO:0000256" key="1">
    <source>
        <dbReference type="ARBA" id="ARBA00001420"/>
    </source>
</evidence>
<keyword evidence="3" id="KW-0456">Lyase</keyword>
<comment type="caution">
    <text evidence="8">The sequence shown here is derived from an EMBL/GenBank/DDBJ whole genome shotgun (WGS) entry which is preliminary data.</text>
</comment>
<dbReference type="Gene3D" id="2.40.240.50">
    <property type="entry name" value="Barwin-like endoglucanases"/>
    <property type="match status" value="1"/>
</dbReference>
<evidence type="ECO:0000259" key="7">
    <source>
        <dbReference type="SMART" id="SM00925"/>
    </source>
</evidence>
<evidence type="ECO:0000313" key="9">
    <source>
        <dbReference type="Proteomes" id="UP001500238"/>
    </source>
</evidence>
<dbReference type="InterPro" id="IPR005300">
    <property type="entry name" value="MltA_B"/>
</dbReference>
<dbReference type="PANTHER" id="PTHR30124:SF0">
    <property type="entry name" value="MEMBRANE-BOUND LYTIC MUREIN TRANSGLYCOSYLASE A"/>
    <property type="match status" value="1"/>
</dbReference>
<organism evidence="8 9">
    <name type="scientific">Sphingomonas insulae</name>
    <dbReference type="NCBI Taxonomy" id="424800"/>
    <lineage>
        <taxon>Bacteria</taxon>
        <taxon>Pseudomonadati</taxon>
        <taxon>Pseudomonadota</taxon>
        <taxon>Alphaproteobacteria</taxon>
        <taxon>Sphingomonadales</taxon>
        <taxon>Sphingomonadaceae</taxon>
        <taxon>Sphingomonas</taxon>
    </lineage>
</organism>
<proteinExistence type="predicted"/>
<dbReference type="EMBL" id="BAAAES010000009">
    <property type="protein sequence ID" value="GAA0672813.1"/>
    <property type="molecule type" value="Genomic_DNA"/>
</dbReference>
<feature type="signal peptide" evidence="6">
    <location>
        <begin position="1"/>
        <end position="20"/>
    </location>
</feature>
<comment type="catalytic activity">
    <reaction evidence="1">
        <text>Exolytic cleavage of the (1-&gt;4)-beta-glycosidic linkage between N-acetylmuramic acid (MurNAc) and N-acetylglucosamine (GlcNAc) residues in peptidoglycan, from either the reducing or the non-reducing ends of the peptidoglycan chains, with concomitant formation of a 1,6-anhydrobond in the MurNAc residue.</text>
        <dbReference type="EC" id="4.2.2.n1"/>
    </reaction>
</comment>
<keyword evidence="6" id="KW-0732">Signal</keyword>
<evidence type="ECO:0000256" key="6">
    <source>
        <dbReference type="SAM" id="SignalP"/>
    </source>
</evidence>
<dbReference type="PANTHER" id="PTHR30124">
    <property type="entry name" value="MEMBRANE-BOUND LYTIC MUREIN TRANSGLYCOSYLASE A"/>
    <property type="match status" value="1"/>
</dbReference>
<dbReference type="InterPro" id="IPR026044">
    <property type="entry name" value="MltA"/>
</dbReference>
<dbReference type="PROSITE" id="PS51257">
    <property type="entry name" value="PROKAR_LIPOPROTEIN"/>
    <property type="match status" value="1"/>
</dbReference>
<gene>
    <name evidence="8" type="ORF">GCM10009102_25280</name>
</gene>
<dbReference type="EC" id="4.2.2.n1" evidence="2"/>